<evidence type="ECO:0000313" key="13">
    <source>
        <dbReference type="EnsemblMetazoa" id="PHUM573890-PA"/>
    </source>
</evidence>
<dbReference type="EMBL" id="AAZO01006979">
    <property type="status" value="NOT_ANNOTATED_CDS"/>
    <property type="molecule type" value="Genomic_DNA"/>
</dbReference>
<feature type="repeat" description="WD" evidence="11">
    <location>
        <begin position="146"/>
        <end position="176"/>
    </location>
</feature>
<dbReference type="FunCoup" id="E0W1B0">
    <property type="interactions" value="1265"/>
</dbReference>
<dbReference type="RefSeq" id="XP_002432154.1">
    <property type="nucleotide sequence ID" value="XM_002432109.1"/>
</dbReference>
<dbReference type="GO" id="GO:0002098">
    <property type="term" value="P:tRNA wobble uridine modification"/>
    <property type="evidence" value="ECO:0007669"/>
    <property type="project" value="InterPro"/>
</dbReference>
<dbReference type="InterPro" id="IPR001680">
    <property type="entry name" value="WD40_rpt"/>
</dbReference>
<evidence type="ECO:0000256" key="2">
    <source>
        <dbReference type="ARBA" id="ARBA00004496"/>
    </source>
</evidence>
<comment type="subcellular location">
    <subcellularLocation>
        <location evidence="2">Cytoplasm</location>
    </subcellularLocation>
    <subcellularLocation>
        <location evidence="1">Nucleus</location>
    </subcellularLocation>
</comment>
<dbReference type="Pfam" id="PF00400">
    <property type="entry name" value="WD40"/>
    <property type="match status" value="4"/>
</dbReference>
<organism>
    <name type="scientific">Pediculus humanus subsp. corporis</name>
    <name type="common">Body louse</name>
    <dbReference type="NCBI Taxonomy" id="121224"/>
    <lineage>
        <taxon>Eukaryota</taxon>
        <taxon>Metazoa</taxon>
        <taxon>Ecdysozoa</taxon>
        <taxon>Arthropoda</taxon>
        <taxon>Hexapoda</taxon>
        <taxon>Insecta</taxon>
        <taxon>Pterygota</taxon>
        <taxon>Neoptera</taxon>
        <taxon>Paraneoptera</taxon>
        <taxon>Psocodea</taxon>
        <taxon>Troctomorpha</taxon>
        <taxon>Phthiraptera</taxon>
        <taxon>Anoplura</taxon>
        <taxon>Pediculidae</taxon>
        <taxon>Pediculus</taxon>
    </lineage>
</organism>
<dbReference type="KEGG" id="phu:Phum_PHUM573890"/>
<dbReference type="GO" id="GO:0005634">
    <property type="term" value="C:nucleus"/>
    <property type="evidence" value="ECO:0007669"/>
    <property type="project" value="UniProtKB-SubCell"/>
</dbReference>
<dbReference type="GO" id="GO:0005737">
    <property type="term" value="C:cytoplasm"/>
    <property type="evidence" value="ECO:0007669"/>
    <property type="project" value="UniProtKB-SubCell"/>
</dbReference>
<dbReference type="InterPro" id="IPR036322">
    <property type="entry name" value="WD40_repeat_dom_sf"/>
</dbReference>
<evidence type="ECO:0000256" key="9">
    <source>
        <dbReference type="ARBA" id="ARBA00022737"/>
    </source>
</evidence>
<dbReference type="eggNOG" id="KOG1063">
    <property type="taxonomic scope" value="Eukaryota"/>
</dbReference>
<dbReference type="PANTHER" id="PTHR44111:SF1">
    <property type="entry name" value="ELONGATOR COMPLEX PROTEIN 2"/>
    <property type="match status" value="1"/>
</dbReference>
<evidence type="ECO:0000313" key="12">
    <source>
        <dbReference type="EMBL" id="EEB19416.1"/>
    </source>
</evidence>
<evidence type="ECO:0000256" key="6">
    <source>
        <dbReference type="ARBA" id="ARBA00022490"/>
    </source>
</evidence>
<dbReference type="HOGENOM" id="CLU_006430_3_0_1"/>
<gene>
    <name evidence="13" type="primary">8234936</name>
    <name evidence="12" type="ORF">Phum_PHUM573890</name>
</gene>
<reference evidence="12" key="1">
    <citation type="submission" date="2007-04" db="EMBL/GenBank/DDBJ databases">
        <title>Annotation of Pediculus humanus corporis strain USDA.</title>
        <authorList>
            <person name="Kirkness E."/>
            <person name="Hannick L."/>
            <person name="Hass B."/>
            <person name="Bruggner R."/>
            <person name="Lawson D."/>
            <person name="Bidwell S."/>
            <person name="Joardar V."/>
            <person name="Caler E."/>
            <person name="Walenz B."/>
            <person name="Inman J."/>
            <person name="Schobel S."/>
            <person name="Galinsky K."/>
            <person name="Amedeo P."/>
            <person name="Strausberg R."/>
        </authorList>
    </citation>
    <scope>NUCLEOTIDE SEQUENCE</scope>
    <source>
        <strain evidence="12">USDA</strain>
    </source>
</reference>
<dbReference type="CTD" id="8234936"/>
<dbReference type="InterPro" id="IPR037289">
    <property type="entry name" value="Elp2"/>
</dbReference>
<evidence type="ECO:0000256" key="8">
    <source>
        <dbReference type="ARBA" id="ARBA00022694"/>
    </source>
</evidence>
<dbReference type="InterPro" id="IPR015943">
    <property type="entry name" value="WD40/YVTN_repeat-like_dom_sf"/>
</dbReference>
<dbReference type="OrthoDB" id="27911at2759"/>
<reference evidence="12" key="2">
    <citation type="submission" date="2007-04" db="EMBL/GenBank/DDBJ databases">
        <title>The genome of the human body louse.</title>
        <authorList>
            <consortium name="The Human Body Louse Genome Consortium"/>
            <person name="Kirkness E."/>
            <person name="Walenz B."/>
            <person name="Hass B."/>
            <person name="Bruggner R."/>
            <person name="Strausberg R."/>
        </authorList>
    </citation>
    <scope>NUCLEOTIDE SEQUENCE</scope>
    <source>
        <strain evidence="12">USDA</strain>
    </source>
</reference>
<dbReference type="OMA" id="CNDISSM"/>
<dbReference type="STRING" id="121224.E0W1B0"/>
<evidence type="ECO:0000313" key="14">
    <source>
        <dbReference type="Proteomes" id="UP000009046"/>
    </source>
</evidence>
<protein>
    <recommendedName>
        <fullName evidence="5">Elongator complex protein 2</fullName>
    </recommendedName>
</protein>
<evidence type="ECO:0000256" key="11">
    <source>
        <dbReference type="PROSITE-ProRule" id="PRU00221"/>
    </source>
</evidence>
<dbReference type="GO" id="GO:0033588">
    <property type="term" value="C:elongator holoenzyme complex"/>
    <property type="evidence" value="ECO:0007669"/>
    <property type="project" value="InterPro"/>
</dbReference>
<evidence type="ECO:0000256" key="10">
    <source>
        <dbReference type="ARBA" id="ARBA00023242"/>
    </source>
</evidence>
<keyword evidence="7 11" id="KW-0853">WD repeat</keyword>
<evidence type="ECO:0000256" key="3">
    <source>
        <dbReference type="ARBA" id="ARBA00005043"/>
    </source>
</evidence>
<dbReference type="EMBL" id="DS235867">
    <property type="protein sequence ID" value="EEB19416.1"/>
    <property type="molecule type" value="Genomic_DNA"/>
</dbReference>
<dbReference type="UniPathway" id="UPA00988"/>
<keyword evidence="14" id="KW-1185">Reference proteome</keyword>
<keyword evidence="10" id="KW-0539">Nucleus</keyword>
<accession>E0W1B0</accession>
<proteinExistence type="inferred from homology"/>
<evidence type="ECO:0000256" key="4">
    <source>
        <dbReference type="ARBA" id="ARBA00005881"/>
    </source>
</evidence>
<dbReference type="PROSITE" id="PS50082">
    <property type="entry name" value="WD_REPEATS_2"/>
    <property type="match status" value="2"/>
</dbReference>
<evidence type="ECO:0000256" key="5">
    <source>
        <dbReference type="ARBA" id="ARBA00020267"/>
    </source>
</evidence>
<comment type="pathway">
    <text evidence="3">tRNA modification; 5-methoxycarbonylmethyl-2-thiouridine-tRNA biosynthesis.</text>
</comment>
<keyword evidence="6" id="KW-0963">Cytoplasm</keyword>
<dbReference type="SMART" id="SM00320">
    <property type="entry name" value="WD40"/>
    <property type="match status" value="7"/>
</dbReference>
<dbReference type="InParanoid" id="E0W1B0"/>
<dbReference type="GeneID" id="8234936"/>
<dbReference type="FunFam" id="2.130.10.10:FF:000400">
    <property type="entry name" value="Elongator acetyltransferase complex subunit 2"/>
    <property type="match status" value="1"/>
</dbReference>
<reference evidence="13" key="3">
    <citation type="submission" date="2021-02" db="UniProtKB">
        <authorList>
            <consortium name="EnsemblMetazoa"/>
        </authorList>
    </citation>
    <scope>IDENTIFICATION</scope>
    <source>
        <strain evidence="13">USDA</strain>
    </source>
</reference>
<dbReference type="AlphaFoldDB" id="E0W1B0"/>
<keyword evidence="8" id="KW-0819">tRNA processing</keyword>
<evidence type="ECO:0000256" key="7">
    <source>
        <dbReference type="ARBA" id="ARBA00022574"/>
    </source>
</evidence>
<sequence>MLELEAKFIKVGSTFNEHYFAVILETILAGHESWVYGVSWSPENYSNLSQEISRNERAEITGIPKNKNLKLLSSSMDKTLIIWAPNESGLWAEEVRVGEVGGNMLGFYGGKFGPNGKSILGHGYQGSFHIWSYNSESNNWEPKVVVGGHTSEVSDLAWDVKGNYILTVGNDQTTRLHAPWVRSHSKEITWHEIARPQIHGYDLFCLAMLSEYKFVSGAEEKVIRAFTAPNNFIENFKRICDVQMDTNEIKAEGIPQGAAVPALGLSNKPVFEQMKKEGFLVDDEYPDLYFSPIHLNKPPTEENLMQNTLWPEAQKLYGHGYEIYSLATRKDGIVLASSCKATTPEHAAIILWNAKTWLQIQKLIAHQLTVTQMSFSPDGKQLLSVSRDRRWCLFGVKEDGKTYELLAASDVKNNLHSRVIWCCAWTIDSLRFATGSRDGKIGIWTPIKSDDGLNVTVTSVANLELSKECVTALAFAPILKNGFHILAIGLEKGIILLYRYLDSILENLNIIFQGNLGHDLAVKRLVFRPKVGRTGDKKSDSDKNVLQLASCGSDHIVKIFDLFLDPI</sequence>
<dbReference type="PANTHER" id="PTHR44111">
    <property type="entry name" value="ELONGATOR COMPLEX PROTEIN 2"/>
    <property type="match status" value="1"/>
</dbReference>
<name>E0W1B0_PEDHC</name>
<evidence type="ECO:0000256" key="1">
    <source>
        <dbReference type="ARBA" id="ARBA00004123"/>
    </source>
</evidence>
<dbReference type="EnsemblMetazoa" id="PHUM573890-RA">
    <property type="protein sequence ID" value="PHUM573890-PA"/>
    <property type="gene ID" value="PHUM573890"/>
</dbReference>
<keyword evidence="9" id="KW-0677">Repeat</keyword>
<feature type="repeat" description="WD" evidence="11">
    <location>
        <begin position="413"/>
        <end position="444"/>
    </location>
</feature>
<comment type="similarity">
    <text evidence="4">Belongs to the WD repeat ELP2 family.</text>
</comment>
<dbReference type="Proteomes" id="UP000009046">
    <property type="component" value="Unassembled WGS sequence"/>
</dbReference>
<dbReference type="Gene3D" id="2.130.10.10">
    <property type="entry name" value="YVTN repeat-like/Quinoprotein amine dehydrogenase"/>
    <property type="match status" value="3"/>
</dbReference>
<dbReference type="VEuPathDB" id="VectorBase:PHUM573890"/>
<dbReference type="SUPFAM" id="SSF50978">
    <property type="entry name" value="WD40 repeat-like"/>
    <property type="match status" value="1"/>
</dbReference>